<accession>A0A6A4SW91</accession>
<dbReference type="EMBL" id="VEVO01000011">
    <property type="protein sequence ID" value="KAF0035324.1"/>
    <property type="molecule type" value="Genomic_DNA"/>
</dbReference>
<feature type="region of interest" description="Disordered" evidence="1">
    <location>
        <begin position="125"/>
        <end position="150"/>
    </location>
</feature>
<feature type="compositionally biased region" description="Polar residues" evidence="1">
    <location>
        <begin position="130"/>
        <end position="150"/>
    </location>
</feature>
<comment type="caution">
    <text evidence="2">The sequence shown here is derived from an EMBL/GenBank/DDBJ whole genome shotgun (WGS) entry which is preliminary data.</text>
</comment>
<protein>
    <submittedName>
        <fullName evidence="2">Uncharacterized protein</fullName>
    </submittedName>
</protein>
<proteinExistence type="predicted"/>
<evidence type="ECO:0000313" key="3">
    <source>
        <dbReference type="Proteomes" id="UP000438429"/>
    </source>
</evidence>
<dbReference type="Proteomes" id="UP000438429">
    <property type="component" value="Unassembled WGS sequence"/>
</dbReference>
<organism evidence="2 3">
    <name type="scientific">Scophthalmus maximus</name>
    <name type="common">Turbot</name>
    <name type="synonym">Psetta maxima</name>
    <dbReference type="NCBI Taxonomy" id="52904"/>
    <lineage>
        <taxon>Eukaryota</taxon>
        <taxon>Metazoa</taxon>
        <taxon>Chordata</taxon>
        <taxon>Craniata</taxon>
        <taxon>Vertebrata</taxon>
        <taxon>Euteleostomi</taxon>
        <taxon>Actinopterygii</taxon>
        <taxon>Neopterygii</taxon>
        <taxon>Teleostei</taxon>
        <taxon>Neoteleostei</taxon>
        <taxon>Acanthomorphata</taxon>
        <taxon>Carangaria</taxon>
        <taxon>Pleuronectiformes</taxon>
        <taxon>Pleuronectoidei</taxon>
        <taxon>Scophthalmidae</taxon>
        <taxon>Scophthalmus</taxon>
    </lineage>
</organism>
<evidence type="ECO:0000313" key="2">
    <source>
        <dbReference type="EMBL" id="KAF0035324.1"/>
    </source>
</evidence>
<gene>
    <name evidence="2" type="ORF">F2P81_013082</name>
</gene>
<sequence>MQCRNSKCKYRCRLARYVRKALHVLPKAEENKAALFTIPYLFISAINKDQDNIHSHTTTLDATDHHAADPGGGSPGLCNTGDTNIIRIPAHTNPQLQLNSYPGASLYHFLKICEKDYTQPIHQHCHPVSRHQQQGPRPKTNFDQTAEGTP</sequence>
<dbReference type="AlphaFoldDB" id="A0A6A4SW91"/>
<name>A0A6A4SW91_SCOMX</name>
<evidence type="ECO:0000256" key="1">
    <source>
        <dbReference type="SAM" id="MobiDB-lite"/>
    </source>
</evidence>
<reference evidence="2 3" key="1">
    <citation type="submission" date="2019-06" db="EMBL/GenBank/DDBJ databases">
        <title>Draft genomes of female and male turbot (Scophthalmus maximus).</title>
        <authorList>
            <person name="Xu H."/>
            <person name="Xu X.-W."/>
            <person name="Shao C."/>
            <person name="Chen S."/>
        </authorList>
    </citation>
    <scope>NUCLEOTIDE SEQUENCE [LARGE SCALE GENOMIC DNA]</scope>
    <source>
        <strain evidence="2">Ysfricsl-2016a</strain>
        <tissue evidence="2">Blood</tissue>
    </source>
</reference>